<sequence length="418" mass="46633">MSVSRFTLGLLLCAVSLLTVLQSSPASAKLLSHVSFEKPFDDINGEGLRQLSDDFSYGGDTAVNRHFTRLTPDRQSKRGYIWGKKTLGVQEFAAVFTFRISGQAKSWFGDGLALWLTTSKYVQGDNHGFIGEFKGLGIVFDTFVNQEHGGGHKDVTFFENDGSKTLDELNDMEKVGCMAPGIRYHEKNAAFSPSLNMSRAKLAYTKADNQFTILIDADASGNWVQCYSKKLAFDNAWMNDAYIGISASTGGLADNHDVISVNIYDDVIDSLANEKDENQRNVKDKGLQETLANGNNDDKMKVVKRKYAQMLEDFEYQFTALRESTENTIQKLKEQSAEDEKRIAELEAWANGKVVERVHSTVNAIRDQVDSQLEETVKETAAKSSSWKTPFFIILLIIAGVAGAGYKKYQDLRKTHFL</sequence>
<dbReference type="GO" id="GO:0005789">
    <property type="term" value="C:endoplasmic reticulum membrane"/>
    <property type="evidence" value="ECO:0007669"/>
    <property type="project" value="TreeGrafter"/>
</dbReference>
<comment type="subcellular location">
    <subcellularLocation>
        <location evidence="1">Membrane</location>
        <topology evidence="1">Single-pass type I membrane protein</topology>
    </subcellularLocation>
</comment>
<evidence type="ECO:0000256" key="6">
    <source>
        <dbReference type="SAM" id="Coils"/>
    </source>
</evidence>
<feature type="transmembrane region" description="Helical" evidence="7">
    <location>
        <begin position="387"/>
        <end position="406"/>
    </location>
</feature>
<dbReference type="GO" id="GO:0005537">
    <property type="term" value="F:D-mannose binding"/>
    <property type="evidence" value="ECO:0007669"/>
    <property type="project" value="TreeGrafter"/>
</dbReference>
<evidence type="ECO:0000256" key="8">
    <source>
        <dbReference type="SAM" id="SignalP"/>
    </source>
</evidence>
<dbReference type="CDD" id="cd07308">
    <property type="entry name" value="lectin_leg-like"/>
    <property type="match status" value="1"/>
</dbReference>
<evidence type="ECO:0000256" key="1">
    <source>
        <dbReference type="ARBA" id="ARBA00004479"/>
    </source>
</evidence>
<keyword evidence="6" id="KW-0175">Coiled coil</keyword>
<dbReference type="Proteomes" id="UP000277300">
    <property type="component" value="Unassembled WGS sequence"/>
</dbReference>
<dbReference type="Proteomes" id="UP000284657">
    <property type="component" value="Unassembled WGS sequence"/>
</dbReference>
<keyword evidence="4 7" id="KW-1133">Transmembrane helix</keyword>
<evidence type="ECO:0000313" key="13">
    <source>
        <dbReference type="Proteomes" id="UP000284657"/>
    </source>
</evidence>
<feature type="coiled-coil region" evidence="6">
    <location>
        <begin position="322"/>
        <end position="349"/>
    </location>
</feature>
<dbReference type="GO" id="GO:0005793">
    <property type="term" value="C:endoplasmic reticulum-Golgi intermediate compartment"/>
    <property type="evidence" value="ECO:0007669"/>
    <property type="project" value="TreeGrafter"/>
</dbReference>
<proteinExistence type="predicted"/>
<dbReference type="GO" id="GO:0006888">
    <property type="term" value="P:endoplasmic reticulum to Golgi vesicle-mediated transport"/>
    <property type="evidence" value="ECO:0007669"/>
    <property type="project" value="TreeGrafter"/>
</dbReference>
<gene>
    <name evidence="10" type="ORF">BBJ29_000143</name>
    <name evidence="11" type="ORF">BBP00_00007239</name>
</gene>
<evidence type="ECO:0000313" key="12">
    <source>
        <dbReference type="Proteomes" id="UP000277300"/>
    </source>
</evidence>
<dbReference type="OrthoDB" id="270293at2759"/>
<dbReference type="Gene3D" id="2.60.120.200">
    <property type="match status" value="1"/>
</dbReference>
<feature type="signal peptide" evidence="8">
    <location>
        <begin position="1"/>
        <end position="28"/>
    </location>
</feature>
<evidence type="ECO:0000256" key="4">
    <source>
        <dbReference type="ARBA" id="ARBA00022989"/>
    </source>
</evidence>
<accession>A0A3F2RJF2</accession>
<dbReference type="GO" id="GO:0000139">
    <property type="term" value="C:Golgi membrane"/>
    <property type="evidence" value="ECO:0007669"/>
    <property type="project" value="TreeGrafter"/>
</dbReference>
<evidence type="ECO:0000256" key="5">
    <source>
        <dbReference type="ARBA" id="ARBA00023136"/>
    </source>
</evidence>
<feature type="chain" id="PRO_5033377349" description="L-type lectin-like domain-containing protein" evidence="8">
    <location>
        <begin position="29"/>
        <end position="418"/>
    </location>
</feature>
<organism evidence="11 12">
    <name type="scientific">Phytophthora kernoviae</name>
    <dbReference type="NCBI Taxonomy" id="325452"/>
    <lineage>
        <taxon>Eukaryota</taxon>
        <taxon>Sar</taxon>
        <taxon>Stramenopiles</taxon>
        <taxon>Oomycota</taxon>
        <taxon>Peronosporomycetes</taxon>
        <taxon>Peronosporales</taxon>
        <taxon>Peronosporaceae</taxon>
        <taxon>Phytophthora</taxon>
    </lineage>
</organism>
<name>A0A3F2RJF2_9STRA</name>
<reference evidence="12 13" key="1">
    <citation type="submission" date="2018-07" db="EMBL/GenBank/DDBJ databases">
        <title>Genome sequencing of oomycete isolates from Chile give support for New Zealand origin for Phytophthora kernoviae and make available the first Nothophytophthora sp. genome.</title>
        <authorList>
            <person name="Studholme D.J."/>
            <person name="Sanfuentes E."/>
            <person name="Panda P."/>
            <person name="Hill R."/>
            <person name="Sambles C."/>
            <person name="Grant M."/>
            <person name="Williams N.M."/>
            <person name="Mcdougal R.L."/>
        </authorList>
    </citation>
    <scope>NUCLEOTIDE SEQUENCE [LARGE SCALE GENOMIC DNA]</scope>
    <source>
        <strain evidence="11">Chile6</strain>
        <strain evidence="10">Chile7</strain>
    </source>
</reference>
<dbReference type="InterPro" id="IPR005052">
    <property type="entry name" value="Lectin_leg"/>
</dbReference>
<evidence type="ECO:0000256" key="3">
    <source>
        <dbReference type="ARBA" id="ARBA00022729"/>
    </source>
</evidence>
<feature type="domain" description="L-type lectin-like" evidence="9">
    <location>
        <begin position="28"/>
        <end position="266"/>
    </location>
</feature>
<dbReference type="GO" id="GO:0030134">
    <property type="term" value="C:COPII-coated ER to Golgi transport vesicle"/>
    <property type="evidence" value="ECO:0007669"/>
    <property type="project" value="TreeGrafter"/>
</dbReference>
<dbReference type="AlphaFoldDB" id="A0A3F2RJF2"/>
<keyword evidence="3 8" id="KW-0732">Signal</keyword>
<comment type="caution">
    <text evidence="11">The sequence shown here is derived from an EMBL/GenBank/DDBJ whole genome shotgun (WGS) entry which is preliminary data.</text>
</comment>
<evidence type="ECO:0000259" key="9">
    <source>
        <dbReference type="PROSITE" id="PS51328"/>
    </source>
</evidence>
<dbReference type="PANTHER" id="PTHR12223:SF28">
    <property type="entry name" value="LECTIN, MANNOSE BINDING 1 LIKE"/>
    <property type="match status" value="1"/>
</dbReference>
<dbReference type="EMBL" id="MBDO02000282">
    <property type="protein sequence ID" value="RLN58022.1"/>
    <property type="molecule type" value="Genomic_DNA"/>
</dbReference>
<dbReference type="InterPro" id="IPR051136">
    <property type="entry name" value="Intracellular_Lectin-GPT"/>
</dbReference>
<dbReference type="PROSITE" id="PS51328">
    <property type="entry name" value="L_LECTIN_LIKE"/>
    <property type="match status" value="1"/>
</dbReference>
<evidence type="ECO:0000256" key="7">
    <source>
        <dbReference type="SAM" id="Phobius"/>
    </source>
</evidence>
<dbReference type="EMBL" id="MBAD02002145">
    <property type="protein sequence ID" value="RLN49457.1"/>
    <property type="molecule type" value="Genomic_DNA"/>
</dbReference>
<evidence type="ECO:0000256" key="2">
    <source>
        <dbReference type="ARBA" id="ARBA00022692"/>
    </source>
</evidence>
<evidence type="ECO:0000313" key="11">
    <source>
        <dbReference type="EMBL" id="RLN58022.1"/>
    </source>
</evidence>
<keyword evidence="5 7" id="KW-0472">Membrane</keyword>
<dbReference type="Pfam" id="PF03388">
    <property type="entry name" value="Lectin_leg-like"/>
    <property type="match status" value="1"/>
</dbReference>
<protein>
    <recommendedName>
        <fullName evidence="9">L-type lectin-like domain-containing protein</fullName>
    </recommendedName>
</protein>
<dbReference type="PANTHER" id="PTHR12223">
    <property type="entry name" value="VESICULAR MANNOSE-BINDING LECTIN"/>
    <property type="match status" value="1"/>
</dbReference>
<keyword evidence="2 7" id="KW-0812">Transmembrane</keyword>
<evidence type="ECO:0000313" key="10">
    <source>
        <dbReference type="EMBL" id="RLN49457.1"/>
    </source>
</evidence>
<dbReference type="InterPro" id="IPR013320">
    <property type="entry name" value="ConA-like_dom_sf"/>
</dbReference>
<dbReference type="SUPFAM" id="SSF49899">
    <property type="entry name" value="Concanavalin A-like lectins/glucanases"/>
    <property type="match status" value="1"/>
</dbReference>